<gene>
    <name evidence="1" type="ORF">F8237_33195</name>
</gene>
<dbReference type="Proteomes" id="UP000325641">
    <property type="component" value="Chromosome"/>
</dbReference>
<proteinExistence type="predicted"/>
<dbReference type="OrthoDB" id="7909136at2"/>
<dbReference type="KEGG" id="bbet:F8237_33195"/>
<sequence length="201" mass="21766">MCVDIPGYPSDLRPFLTAKSPTPIPVGDAVRQDLLIQLALDPEIAAIEHIASVALCGVVYPVDLLLATRGEARLILDVGPPLRDLDDEGTLLLAADELRAMIVPLSLDDVYARPRSSNARLVWASRNRPVPADGRERIFAAIEDDGDCTVASLGFGLRDWVFALACEGAVAIDIDRDPIVDARVRLGRFARVPPLRSLAPR</sequence>
<name>A0A5P6PEY8_9BRAD</name>
<protein>
    <submittedName>
        <fullName evidence="1">Uncharacterized protein</fullName>
    </submittedName>
</protein>
<evidence type="ECO:0000313" key="1">
    <source>
        <dbReference type="EMBL" id="QFI76831.1"/>
    </source>
</evidence>
<organism evidence="1 2">
    <name type="scientific">Bradyrhizobium betae</name>
    <dbReference type="NCBI Taxonomy" id="244734"/>
    <lineage>
        <taxon>Bacteria</taxon>
        <taxon>Pseudomonadati</taxon>
        <taxon>Pseudomonadota</taxon>
        <taxon>Alphaproteobacteria</taxon>
        <taxon>Hyphomicrobiales</taxon>
        <taxon>Nitrobacteraceae</taxon>
        <taxon>Bradyrhizobium</taxon>
    </lineage>
</organism>
<dbReference type="EMBL" id="CP044543">
    <property type="protein sequence ID" value="QFI76831.1"/>
    <property type="molecule type" value="Genomic_DNA"/>
</dbReference>
<reference evidence="2" key="1">
    <citation type="submission" date="2019-10" db="EMBL/GenBank/DDBJ databases">
        <title>Complete Genome Sequence of Bradyrhizobium betae type strain PL7HG1T.</title>
        <authorList>
            <person name="Bromfield E.S.P."/>
            <person name="Cloutier S."/>
        </authorList>
    </citation>
    <scope>NUCLEOTIDE SEQUENCE [LARGE SCALE GENOMIC DNA]</scope>
    <source>
        <strain evidence="2">PL7HG1</strain>
    </source>
</reference>
<dbReference type="AlphaFoldDB" id="A0A5P6PEY8"/>
<accession>A0A5P6PEY8</accession>
<dbReference type="RefSeq" id="WP_028136457.1">
    <property type="nucleotide sequence ID" value="NZ_CP044543.1"/>
</dbReference>
<evidence type="ECO:0000313" key="2">
    <source>
        <dbReference type="Proteomes" id="UP000325641"/>
    </source>
</evidence>